<keyword evidence="2 6" id="KW-0479">Metal-binding</keyword>
<evidence type="ECO:0000256" key="4">
    <source>
        <dbReference type="ARBA" id="ARBA00022833"/>
    </source>
</evidence>
<organism evidence="7 8">
    <name type="scientific">Thermosulfuriphilus ammonigenes</name>
    <dbReference type="NCBI Taxonomy" id="1936021"/>
    <lineage>
        <taxon>Bacteria</taxon>
        <taxon>Pseudomonadati</taxon>
        <taxon>Thermodesulfobacteriota</taxon>
        <taxon>Thermodesulfobacteria</taxon>
        <taxon>Thermodesulfobacteriales</taxon>
        <taxon>Thermodesulfobacteriaceae</taxon>
        <taxon>Thermosulfuriphilus</taxon>
    </lineage>
</organism>
<dbReference type="GO" id="GO:0046872">
    <property type="term" value="F:metal ion binding"/>
    <property type="evidence" value="ECO:0007669"/>
    <property type="project" value="UniProtKB-UniRule"/>
</dbReference>
<dbReference type="Proteomes" id="UP000502179">
    <property type="component" value="Chromosome"/>
</dbReference>
<dbReference type="AlphaFoldDB" id="A0A6G7PWE2"/>
<proteinExistence type="inferred from homology"/>
<dbReference type="InterPro" id="IPR010162">
    <property type="entry name" value="PepT-like"/>
</dbReference>
<accession>A0A6G7PWE2</accession>
<dbReference type="InterPro" id="IPR002933">
    <property type="entry name" value="Peptidase_M20"/>
</dbReference>
<feature type="binding site" evidence="6">
    <location>
        <position position="348"/>
    </location>
    <ligand>
        <name>Zn(2+)</name>
        <dbReference type="ChEBI" id="CHEBI:29105"/>
        <label>2</label>
    </ligand>
</feature>
<dbReference type="Gene3D" id="3.40.630.10">
    <property type="entry name" value="Zn peptidases"/>
    <property type="match status" value="1"/>
</dbReference>
<evidence type="ECO:0000256" key="3">
    <source>
        <dbReference type="ARBA" id="ARBA00022801"/>
    </source>
</evidence>
<dbReference type="RefSeq" id="WP_166031951.1">
    <property type="nucleotide sequence ID" value="NZ_CP048877.1"/>
</dbReference>
<dbReference type="PANTHER" id="PTHR42994:SF2">
    <property type="entry name" value="PEPTIDASE"/>
    <property type="match status" value="1"/>
</dbReference>
<dbReference type="GO" id="GO:0004177">
    <property type="term" value="F:aminopeptidase activity"/>
    <property type="evidence" value="ECO:0007669"/>
    <property type="project" value="UniProtKB-UniRule"/>
</dbReference>
<comment type="cofactor">
    <cofactor evidence="6">
        <name>a divalent metal cation</name>
        <dbReference type="ChEBI" id="CHEBI:60240"/>
    </cofactor>
    <text evidence="6">Binds 2 divalent metal cations per subunit.</text>
</comment>
<name>A0A6G7PWE2_9BACT</name>
<protein>
    <submittedName>
        <fullName evidence="7">M20/M25/M40 family metallo-hydrolase</fullName>
    </submittedName>
</protein>
<dbReference type="NCBIfam" id="TIGR01883">
    <property type="entry name" value="PepT-like"/>
    <property type="match status" value="1"/>
</dbReference>
<dbReference type="InterPro" id="IPR036264">
    <property type="entry name" value="Bact_exopeptidase_dim_dom"/>
</dbReference>
<dbReference type="KEGG" id="tav:G4V39_05360"/>
<keyword evidence="3 7" id="KW-0378">Hydrolase</keyword>
<dbReference type="Pfam" id="PF07687">
    <property type="entry name" value="M20_dimer"/>
    <property type="match status" value="1"/>
</dbReference>
<comment type="cofactor">
    <cofactor evidence="1">
        <name>Zn(2+)</name>
        <dbReference type="ChEBI" id="CHEBI:29105"/>
    </cofactor>
</comment>
<evidence type="ECO:0000256" key="6">
    <source>
        <dbReference type="PIRSR" id="PIRSR001123-2"/>
    </source>
</evidence>
<evidence type="ECO:0000256" key="5">
    <source>
        <dbReference type="PIRNR" id="PIRNR001123"/>
    </source>
</evidence>
<reference evidence="7 8" key="1">
    <citation type="submission" date="2020-02" db="EMBL/GenBank/DDBJ databases">
        <title>Genome analysis of Thermosulfuriphilus ammonigenes ST65T, an anaerobic thermophilic chemolithoautotrophic bacterium isolated from a deep-sea hydrothermal vent.</title>
        <authorList>
            <person name="Slobodkina G."/>
            <person name="Allioux M."/>
            <person name="Merkel A."/>
            <person name="Alain K."/>
            <person name="Jebbar M."/>
            <person name="Slobodkin A."/>
        </authorList>
    </citation>
    <scope>NUCLEOTIDE SEQUENCE [LARGE SCALE GENOMIC DNA]</scope>
    <source>
        <strain evidence="7 8">ST65</strain>
    </source>
</reference>
<evidence type="ECO:0000313" key="7">
    <source>
        <dbReference type="EMBL" id="QIJ71733.1"/>
    </source>
</evidence>
<evidence type="ECO:0000313" key="8">
    <source>
        <dbReference type="Proteomes" id="UP000502179"/>
    </source>
</evidence>
<dbReference type="Pfam" id="PF01546">
    <property type="entry name" value="Peptidase_M20"/>
    <property type="match status" value="1"/>
</dbReference>
<sequence length="376" mass="40804">MINIDRLTREFIRLATIESPSRKEGRLATYLQEVFESLGARVLFDASASQTGSEVGNMVVKIPGGRGQAIFFNAHLDTVSPVEGIKVIFRDGVFSTDGRTILGADDKSAIAALIEAVRVIQEQGLDHPPLELVFTVCEEIGLLGAKNLGWELIEAPMGYALDNEEIDILINRAPQAIRFRAQILGRSAHAGLAPEKGINAIKLAAKALLEMPCGRIDEETTANVGIIQGGVATNIVPPEVTIEGEARSHDSTKLKQTWQAMEAALIKACQTLPQGQDGRPSYSWQMEEDYPLMKVPEEHPVIKLALQAAKDVGLDLKLEKTGGGSDANIFNAHGRTTVILGTGMREVHTTKEYLRLEDLITTTRLVLGIIRVAARG</sequence>
<evidence type="ECO:0000256" key="1">
    <source>
        <dbReference type="ARBA" id="ARBA00001947"/>
    </source>
</evidence>
<dbReference type="PIRSF" id="PIRSF001123">
    <property type="entry name" value="PepA_GA"/>
    <property type="match status" value="1"/>
</dbReference>
<gene>
    <name evidence="7" type="ORF">G4V39_05360</name>
</gene>
<keyword evidence="8" id="KW-1185">Reference proteome</keyword>
<dbReference type="EMBL" id="CP048877">
    <property type="protein sequence ID" value="QIJ71733.1"/>
    <property type="molecule type" value="Genomic_DNA"/>
</dbReference>
<comment type="similarity">
    <text evidence="5">Belongs to the peptidase M42 family.</text>
</comment>
<dbReference type="InterPro" id="IPR008007">
    <property type="entry name" value="Peptidase_M42"/>
</dbReference>
<dbReference type="PANTHER" id="PTHR42994">
    <property type="entry name" value="PEPTIDASE T"/>
    <property type="match status" value="1"/>
</dbReference>
<dbReference type="Gene3D" id="3.30.70.360">
    <property type="match status" value="1"/>
</dbReference>
<evidence type="ECO:0000256" key="2">
    <source>
        <dbReference type="ARBA" id="ARBA00022723"/>
    </source>
</evidence>
<dbReference type="SUPFAM" id="SSF55031">
    <property type="entry name" value="Bacterial exopeptidase dimerisation domain"/>
    <property type="match status" value="1"/>
</dbReference>
<dbReference type="InterPro" id="IPR011650">
    <property type="entry name" value="Peptidase_M20_dimer"/>
</dbReference>
<dbReference type="SUPFAM" id="SSF53187">
    <property type="entry name" value="Zn-dependent exopeptidases"/>
    <property type="match status" value="1"/>
</dbReference>
<keyword evidence="4" id="KW-0862">Zinc</keyword>